<accession>X1AE74</accession>
<evidence type="ECO:0000313" key="2">
    <source>
        <dbReference type="EMBL" id="GAG68127.1"/>
    </source>
</evidence>
<feature type="region of interest" description="Disordered" evidence="1">
    <location>
        <begin position="205"/>
        <end position="245"/>
    </location>
</feature>
<dbReference type="EMBL" id="BART01008063">
    <property type="protein sequence ID" value="GAG68127.1"/>
    <property type="molecule type" value="Genomic_DNA"/>
</dbReference>
<protein>
    <submittedName>
        <fullName evidence="2">Uncharacterized protein</fullName>
    </submittedName>
</protein>
<organism evidence="2">
    <name type="scientific">marine sediment metagenome</name>
    <dbReference type="NCBI Taxonomy" id="412755"/>
    <lineage>
        <taxon>unclassified sequences</taxon>
        <taxon>metagenomes</taxon>
        <taxon>ecological metagenomes</taxon>
    </lineage>
</organism>
<reference evidence="2" key="1">
    <citation type="journal article" date="2014" name="Front. Microbiol.">
        <title>High frequency of phylogenetically diverse reductive dehalogenase-homologous genes in deep subseafloor sedimentary metagenomes.</title>
        <authorList>
            <person name="Kawai M."/>
            <person name="Futagami T."/>
            <person name="Toyoda A."/>
            <person name="Takaki Y."/>
            <person name="Nishi S."/>
            <person name="Hori S."/>
            <person name="Arai W."/>
            <person name="Tsubouchi T."/>
            <person name="Morono Y."/>
            <person name="Uchiyama I."/>
            <person name="Ito T."/>
            <person name="Fujiyama A."/>
            <person name="Inagaki F."/>
            <person name="Takami H."/>
        </authorList>
    </citation>
    <scope>NUCLEOTIDE SEQUENCE</scope>
    <source>
        <strain evidence="2">Expedition CK06-06</strain>
    </source>
</reference>
<name>X1AE74_9ZZZZ</name>
<dbReference type="AlphaFoldDB" id="X1AE74"/>
<sequence>MNELVVFDEIAATIAEYKIENEKLVFDYADKEGAKQAKSHIMKLRKVKTKVSEIHKEAKAESRAFGLRLDSKKNEYNGEVDKMVAVHKEPLDAIEAEIVAKAMEEVKKREEAEEKRLLELHAREQAVLVAEEKIAREKAEAEEKIARGKAILAEKLIKEQAEAERIERERLAEIERIKREKRIAEEAAARAKIEAEEAAERARIQAEQKAKAEADARELAEKKQKEAAKAAEMKRIANKRHRQKI</sequence>
<evidence type="ECO:0000256" key="1">
    <source>
        <dbReference type="SAM" id="MobiDB-lite"/>
    </source>
</evidence>
<feature type="compositionally biased region" description="Basic residues" evidence="1">
    <location>
        <begin position="236"/>
        <end position="245"/>
    </location>
</feature>
<comment type="caution">
    <text evidence="2">The sequence shown here is derived from an EMBL/GenBank/DDBJ whole genome shotgun (WGS) entry which is preliminary data.</text>
</comment>
<gene>
    <name evidence="2" type="ORF">S01H4_18213</name>
</gene>
<proteinExistence type="predicted"/>
<feature type="compositionally biased region" description="Basic and acidic residues" evidence="1">
    <location>
        <begin position="205"/>
        <end position="235"/>
    </location>
</feature>